<dbReference type="Pfam" id="PF13537">
    <property type="entry name" value="GATase_7"/>
    <property type="match status" value="1"/>
</dbReference>
<dbReference type="Gene3D" id="3.40.50.620">
    <property type="entry name" value="HUPs"/>
    <property type="match status" value="1"/>
</dbReference>
<evidence type="ECO:0000256" key="8">
    <source>
        <dbReference type="PIRSR" id="PIRSR001589-1"/>
    </source>
</evidence>
<accession>A0A2A4TAV5</accession>
<dbReference type="CDD" id="cd00712">
    <property type="entry name" value="AsnB"/>
    <property type="match status" value="1"/>
</dbReference>
<feature type="binding site" evidence="9">
    <location>
        <position position="100"/>
    </location>
    <ligand>
        <name>L-glutamine</name>
        <dbReference type="ChEBI" id="CHEBI:58359"/>
    </ligand>
</feature>
<dbReference type="AlphaFoldDB" id="A0A2A4TAV5"/>
<comment type="similarity">
    <text evidence="2">Belongs to the asparagine synthetase family.</text>
</comment>
<evidence type="ECO:0000313" key="13">
    <source>
        <dbReference type="Proteomes" id="UP000218113"/>
    </source>
</evidence>
<organism evidence="12 13">
    <name type="scientific">SAR324 cluster bacterium</name>
    <dbReference type="NCBI Taxonomy" id="2024889"/>
    <lineage>
        <taxon>Bacteria</taxon>
        <taxon>Deltaproteobacteria</taxon>
        <taxon>SAR324 cluster</taxon>
    </lineage>
</organism>
<feature type="binding site" evidence="9">
    <location>
        <position position="291"/>
    </location>
    <ligand>
        <name>ATP</name>
        <dbReference type="ChEBI" id="CHEBI:30616"/>
    </ligand>
</feature>
<gene>
    <name evidence="12" type="primary">asnB</name>
    <name evidence="12" type="ORF">COB67_00985</name>
</gene>
<evidence type="ECO:0000256" key="6">
    <source>
        <dbReference type="ARBA" id="ARBA00022962"/>
    </source>
</evidence>
<keyword evidence="8" id="KW-0028">Amino-acid biosynthesis</keyword>
<dbReference type="EMBL" id="NVSR01000002">
    <property type="protein sequence ID" value="PCI30756.1"/>
    <property type="molecule type" value="Genomic_DNA"/>
</dbReference>
<evidence type="ECO:0000256" key="5">
    <source>
        <dbReference type="ARBA" id="ARBA00022840"/>
    </source>
</evidence>
<comment type="caution">
    <text evidence="12">The sequence shown here is derived from an EMBL/GenBank/DDBJ whole genome shotgun (WGS) entry which is preliminary data.</text>
</comment>
<evidence type="ECO:0000259" key="11">
    <source>
        <dbReference type="PROSITE" id="PS51278"/>
    </source>
</evidence>
<dbReference type="InterPro" id="IPR033738">
    <property type="entry name" value="AsnB_N"/>
</dbReference>
<evidence type="ECO:0000256" key="10">
    <source>
        <dbReference type="PIRSR" id="PIRSR001589-3"/>
    </source>
</evidence>
<dbReference type="SUPFAM" id="SSF56235">
    <property type="entry name" value="N-terminal nucleophile aminohydrolases (Ntn hydrolases)"/>
    <property type="match status" value="1"/>
</dbReference>
<proteinExistence type="inferred from homology"/>
<keyword evidence="5 9" id="KW-0067">ATP-binding</keyword>
<dbReference type="PIRSF" id="PIRSF001589">
    <property type="entry name" value="Asn_synthetase_glu-h"/>
    <property type="match status" value="1"/>
</dbReference>
<dbReference type="InterPro" id="IPR017932">
    <property type="entry name" value="GATase_2_dom"/>
</dbReference>
<dbReference type="GO" id="GO:0004066">
    <property type="term" value="F:asparagine synthase (glutamine-hydrolyzing) activity"/>
    <property type="evidence" value="ECO:0007669"/>
    <property type="project" value="UniProtKB-EC"/>
</dbReference>
<dbReference type="InterPro" id="IPR029055">
    <property type="entry name" value="Ntn_hydrolases_N"/>
</dbReference>
<dbReference type="InterPro" id="IPR006426">
    <property type="entry name" value="Asn_synth_AEB"/>
</dbReference>
<dbReference type="CDD" id="cd01991">
    <property type="entry name" value="Asn_synthase_B_C"/>
    <property type="match status" value="1"/>
</dbReference>
<dbReference type="Gene3D" id="3.60.20.10">
    <property type="entry name" value="Glutamine Phosphoribosylpyrophosphate, subunit 1, domain 1"/>
    <property type="match status" value="1"/>
</dbReference>
<dbReference type="PROSITE" id="PS51278">
    <property type="entry name" value="GATASE_TYPE_2"/>
    <property type="match status" value="1"/>
</dbReference>
<dbReference type="NCBIfam" id="TIGR01536">
    <property type="entry name" value="asn_synth_AEB"/>
    <property type="match status" value="1"/>
</dbReference>
<reference evidence="13" key="1">
    <citation type="submission" date="2017-08" db="EMBL/GenBank/DDBJ databases">
        <title>A dynamic microbial community with high functional redundancy inhabits the cold, oxic subseafloor aquifer.</title>
        <authorList>
            <person name="Tully B.J."/>
            <person name="Wheat C.G."/>
            <person name="Glazer B.T."/>
            <person name="Huber J.A."/>
        </authorList>
    </citation>
    <scope>NUCLEOTIDE SEQUENCE [LARGE SCALE GENOMIC DNA]</scope>
</reference>
<keyword evidence="8" id="KW-0061">Asparagine biosynthesis</keyword>
<dbReference type="InterPro" id="IPR051786">
    <property type="entry name" value="ASN_synthetase/amidase"/>
</dbReference>
<dbReference type="InterPro" id="IPR001962">
    <property type="entry name" value="Asn_synthase"/>
</dbReference>
<protein>
    <recommendedName>
        <fullName evidence="3">asparagine synthase (glutamine-hydrolyzing)</fullName>
        <ecNumber evidence="3">6.3.5.4</ecNumber>
    </recommendedName>
</protein>
<evidence type="ECO:0000313" key="12">
    <source>
        <dbReference type="EMBL" id="PCI30756.1"/>
    </source>
</evidence>
<dbReference type="EC" id="6.3.5.4" evidence="3"/>
<dbReference type="Proteomes" id="UP000218113">
    <property type="component" value="Unassembled WGS sequence"/>
</dbReference>
<dbReference type="GO" id="GO:0006529">
    <property type="term" value="P:asparagine biosynthetic process"/>
    <property type="evidence" value="ECO:0007669"/>
    <property type="project" value="UniProtKB-KW"/>
</dbReference>
<evidence type="ECO:0000256" key="7">
    <source>
        <dbReference type="ARBA" id="ARBA00048741"/>
    </source>
</evidence>
<dbReference type="PANTHER" id="PTHR43284:SF1">
    <property type="entry name" value="ASPARAGINE SYNTHETASE"/>
    <property type="match status" value="1"/>
</dbReference>
<dbReference type="Pfam" id="PF00733">
    <property type="entry name" value="Asn_synthase"/>
    <property type="match status" value="1"/>
</dbReference>
<sequence>MCGIVGFALKQGQPEEYPKRLVEMLKMVRHRGPDEMGYFFDNQIGLGSARLSIIDLKEGTQPISDSGENVHIVFNGEIFNYIELREELQALGGIFKTNSDTEVILQGYLHWGEKVCHRLNGQFAFCIYDRLKNILFLGRDNFGERPLFYTLGKQGFHFSSEVKGLFASPDVKRAIDSVGLNQVCHLWTTLPGMSVFDGVKQLRPGHAAIYDIAAMNWKEWAFFEPNFSEEPLSGSIEENIELTRSILEESVRLRLRSDVEVGTYLSGGLDSAIITYLATQLLGKKVHTFSVTFADHEFDESGFQNEVIQALGTTHHRVTIRNEDITQNFPELVWHAETPQFRTAAVPMFLLSRLVRESKIPVVLTGEGADEFFLGYNIFKETLLRKQFKQGNYDTASLLKLFPYLKHYSEENIGALVKFYSTFTDEETGGLFSHEPRFSNGLFSSRILREKKGDPKEDLSNMLYPMKNFKKLDSIQKGQILEINTLMAGYLLSSQGDRAGLAHSIEGRSPFLDKNVFELSCRLPRNQKLSEGQNEKYILKRAFSKVLPSAIINRQKQPYRAPDLLPFIQNTPSDYIFDLLKSVHIQQMDLFDRNFCERFIRKIYKAGSTKYSQRESQTFLTLYSTLIICDKFITNFRVPEIDIEPLIRKKIDGRGWRANR</sequence>
<feature type="domain" description="Glutamine amidotransferase type-2" evidence="11">
    <location>
        <begin position="2"/>
        <end position="213"/>
    </location>
</feature>
<keyword evidence="6 8" id="KW-0315">Glutamine amidotransferase</keyword>
<dbReference type="InterPro" id="IPR014729">
    <property type="entry name" value="Rossmann-like_a/b/a_fold"/>
</dbReference>
<comment type="catalytic activity">
    <reaction evidence="7">
        <text>L-aspartate + L-glutamine + ATP + H2O = L-asparagine + L-glutamate + AMP + diphosphate + H(+)</text>
        <dbReference type="Rhea" id="RHEA:12228"/>
        <dbReference type="ChEBI" id="CHEBI:15377"/>
        <dbReference type="ChEBI" id="CHEBI:15378"/>
        <dbReference type="ChEBI" id="CHEBI:29985"/>
        <dbReference type="ChEBI" id="CHEBI:29991"/>
        <dbReference type="ChEBI" id="CHEBI:30616"/>
        <dbReference type="ChEBI" id="CHEBI:33019"/>
        <dbReference type="ChEBI" id="CHEBI:58048"/>
        <dbReference type="ChEBI" id="CHEBI:58359"/>
        <dbReference type="ChEBI" id="CHEBI:456215"/>
        <dbReference type="EC" id="6.3.5.4"/>
    </reaction>
</comment>
<evidence type="ECO:0000256" key="2">
    <source>
        <dbReference type="ARBA" id="ARBA00005752"/>
    </source>
</evidence>
<evidence type="ECO:0000256" key="1">
    <source>
        <dbReference type="ARBA" id="ARBA00005187"/>
    </source>
</evidence>
<evidence type="ECO:0000256" key="3">
    <source>
        <dbReference type="ARBA" id="ARBA00012737"/>
    </source>
</evidence>
<feature type="site" description="Important for beta-aspartyl-AMP intermediate formation" evidence="10">
    <location>
        <position position="367"/>
    </location>
</feature>
<name>A0A2A4TAV5_9DELT</name>
<dbReference type="PANTHER" id="PTHR43284">
    <property type="entry name" value="ASPARAGINE SYNTHETASE (GLUTAMINE-HYDROLYZING)"/>
    <property type="match status" value="1"/>
</dbReference>
<evidence type="ECO:0000256" key="4">
    <source>
        <dbReference type="ARBA" id="ARBA00022741"/>
    </source>
</evidence>
<dbReference type="GO" id="GO:0005524">
    <property type="term" value="F:ATP binding"/>
    <property type="evidence" value="ECO:0007669"/>
    <property type="project" value="UniProtKB-KW"/>
</dbReference>
<dbReference type="SUPFAM" id="SSF52402">
    <property type="entry name" value="Adenine nucleotide alpha hydrolases-like"/>
    <property type="match status" value="1"/>
</dbReference>
<feature type="active site" description="For GATase activity" evidence="8">
    <location>
        <position position="2"/>
    </location>
</feature>
<keyword evidence="4 9" id="KW-0547">Nucleotide-binding</keyword>
<evidence type="ECO:0000256" key="9">
    <source>
        <dbReference type="PIRSR" id="PIRSR001589-2"/>
    </source>
</evidence>
<comment type="pathway">
    <text evidence="1">Amino-acid biosynthesis; L-asparagine biosynthesis; L-asparagine from L-aspartate (L-Gln route): step 1/1.</text>
</comment>
<dbReference type="GO" id="GO:0005829">
    <property type="term" value="C:cytosol"/>
    <property type="evidence" value="ECO:0007669"/>
    <property type="project" value="TreeGrafter"/>
</dbReference>